<dbReference type="GO" id="GO:0005886">
    <property type="term" value="C:plasma membrane"/>
    <property type="evidence" value="ECO:0007669"/>
    <property type="project" value="UniProtKB-SubCell"/>
</dbReference>
<feature type="domain" description="ABC3 transporter permease C-terminal" evidence="8">
    <location>
        <begin position="308"/>
        <end position="434"/>
    </location>
</feature>
<keyword evidence="4 7" id="KW-1133">Transmembrane helix</keyword>
<feature type="transmembrane region" description="Helical" evidence="7">
    <location>
        <begin position="297"/>
        <end position="325"/>
    </location>
</feature>
<dbReference type="PANTHER" id="PTHR30572:SF4">
    <property type="entry name" value="ABC TRANSPORTER PERMEASE YTRF"/>
    <property type="match status" value="1"/>
</dbReference>
<feature type="domain" description="MacB-like periplasmic core" evidence="9">
    <location>
        <begin position="20"/>
        <end position="268"/>
    </location>
</feature>
<dbReference type="RefSeq" id="WP_118096928.1">
    <property type="nucleotide sequence ID" value="NZ_QRVL01000002.1"/>
</dbReference>
<evidence type="ECO:0000256" key="4">
    <source>
        <dbReference type="ARBA" id="ARBA00022989"/>
    </source>
</evidence>
<keyword evidence="3 7" id="KW-0812">Transmembrane</keyword>
<reference evidence="10 11" key="1">
    <citation type="submission" date="2018-08" db="EMBL/GenBank/DDBJ databases">
        <title>A genome reference for cultivated species of the human gut microbiota.</title>
        <authorList>
            <person name="Zou Y."/>
            <person name="Xue W."/>
            <person name="Luo G."/>
        </authorList>
    </citation>
    <scope>NUCLEOTIDE SEQUENCE [LARGE SCALE GENOMIC DNA]</scope>
    <source>
        <strain evidence="10 11">AF22-12AC</strain>
    </source>
</reference>
<feature type="transmembrane region" description="Helical" evidence="7">
    <location>
        <begin position="21"/>
        <end position="44"/>
    </location>
</feature>
<evidence type="ECO:0000256" key="3">
    <source>
        <dbReference type="ARBA" id="ARBA00022692"/>
    </source>
</evidence>
<dbReference type="EMBL" id="QRVL01000002">
    <property type="protein sequence ID" value="RGS41579.1"/>
    <property type="molecule type" value="Genomic_DNA"/>
</dbReference>
<sequence>MFFENIKEAIISILSNKMRSLLTMLGIIIGISSVIIITTIGGSIQSTLTATMNSLGGNTVSGYVEARYPEDDADWDTWIYPDMTQSDYVSQEMIDELVAQYPDEIQGIAAENYLGGGQIKDEADSDNYANVSVDGMTPEQFEYMKLEMQAGRNLTRADNLGKKRVCVVADTMAKNYFGDKDPIGETVSVTMDDGSIYDFVVVGVYKYNAALFGKVDTSVREKDRSTYMMIPIQTSFKLQGADKTGYEYFNLLLTPLADVNQATEDIQNYFDEVYQNNTNFHVTASNMQPSMGMINTVLNVITIAVSGIAAISLIVGGVGVMNIMLVSITERTREIGVRMALGAKRRTIRMQFVIEAIMLCLIGGIIGILIGVGVGALLGQAAKFVIANMYSEYSNYIIMQVHPSATAILLSLFFSMLTGVFFGYYPANKASKMEVIDALRYE</sequence>
<comment type="similarity">
    <text evidence="6">Belongs to the ABC-4 integral membrane protein family.</text>
</comment>
<dbReference type="PANTHER" id="PTHR30572">
    <property type="entry name" value="MEMBRANE COMPONENT OF TRANSPORTER-RELATED"/>
    <property type="match status" value="1"/>
</dbReference>
<evidence type="ECO:0000256" key="7">
    <source>
        <dbReference type="SAM" id="Phobius"/>
    </source>
</evidence>
<dbReference type="InterPro" id="IPR050250">
    <property type="entry name" value="Macrolide_Exporter_MacB"/>
</dbReference>
<evidence type="ECO:0000256" key="2">
    <source>
        <dbReference type="ARBA" id="ARBA00022475"/>
    </source>
</evidence>
<proteinExistence type="inferred from homology"/>
<evidence type="ECO:0000259" key="8">
    <source>
        <dbReference type="Pfam" id="PF02687"/>
    </source>
</evidence>
<dbReference type="InterPro" id="IPR003838">
    <property type="entry name" value="ABC3_permease_C"/>
</dbReference>
<feature type="transmembrane region" description="Helical" evidence="7">
    <location>
        <begin position="397"/>
        <end position="425"/>
    </location>
</feature>
<accession>A0A395VDV3</accession>
<comment type="caution">
    <text evidence="10">The sequence shown here is derived from an EMBL/GenBank/DDBJ whole genome shotgun (WGS) entry which is preliminary data.</text>
</comment>
<protein>
    <submittedName>
        <fullName evidence="10">ABC transporter permease</fullName>
    </submittedName>
</protein>
<gene>
    <name evidence="10" type="ORF">DWX93_05580</name>
</gene>
<evidence type="ECO:0000313" key="10">
    <source>
        <dbReference type="EMBL" id="RGS41579.1"/>
    </source>
</evidence>
<dbReference type="GO" id="GO:0022857">
    <property type="term" value="F:transmembrane transporter activity"/>
    <property type="evidence" value="ECO:0007669"/>
    <property type="project" value="TreeGrafter"/>
</dbReference>
<evidence type="ECO:0000313" key="11">
    <source>
        <dbReference type="Proteomes" id="UP000266172"/>
    </source>
</evidence>
<organism evidence="10 11">
    <name type="scientific">Roseburia hominis</name>
    <dbReference type="NCBI Taxonomy" id="301301"/>
    <lineage>
        <taxon>Bacteria</taxon>
        <taxon>Bacillati</taxon>
        <taxon>Bacillota</taxon>
        <taxon>Clostridia</taxon>
        <taxon>Lachnospirales</taxon>
        <taxon>Lachnospiraceae</taxon>
        <taxon>Roseburia</taxon>
    </lineage>
</organism>
<evidence type="ECO:0000256" key="6">
    <source>
        <dbReference type="ARBA" id="ARBA00038076"/>
    </source>
</evidence>
<dbReference type="Pfam" id="PF12704">
    <property type="entry name" value="MacB_PCD"/>
    <property type="match status" value="1"/>
</dbReference>
<evidence type="ECO:0000256" key="1">
    <source>
        <dbReference type="ARBA" id="ARBA00004651"/>
    </source>
</evidence>
<evidence type="ECO:0000256" key="5">
    <source>
        <dbReference type="ARBA" id="ARBA00023136"/>
    </source>
</evidence>
<dbReference type="Pfam" id="PF02687">
    <property type="entry name" value="FtsX"/>
    <property type="match status" value="1"/>
</dbReference>
<evidence type="ECO:0000259" key="9">
    <source>
        <dbReference type="Pfam" id="PF12704"/>
    </source>
</evidence>
<feature type="transmembrane region" description="Helical" evidence="7">
    <location>
        <begin position="352"/>
        <end position="377"/>
    </location>
</feature>
<keyword evidence="5 7" id="KW-0472">Membrane</keyword>
<name>A0A395VDV3_9FIRM</name>
<dbReference type="AlphaFoldDB" id="A0A395VDV3"/>
<dbReference type="Proteomes" id="UP000266172">
    <property type="component" value="Unassembled WGS sequence"/>
</dbReference>
<keyword evidence="2" id="KW-1003">Cell membrane</keyword>
<dbReference type="InterPro" id="IPR025857">
    <property type="entry name" value="MacB_PCD"/>
</dbReference>
<comment type="subcellular location">
    <subcellularLocation>
        <location evidence="1">Cell membrane</location>
        <topology evidence="1">Multi-pass membrane protein</topology>
    </subcellularLocation>
</comment>